<sequence length="182" mass="21387">MKRGIKILIVQILKVWVLTPLLLTFIFNIPNFACFFYEKCLCKLKIAKFSSNIPSRNKIMIYLFLYSILLLIAFFTGFYPELDSVNDKQSGYLYGMYFMTFIMMYTVQYLISRFSNKPFLSNKSFRIIIYSLATLISILTYGITPILSTKDIEVHLFIWNNTLTTLIIIDVLVHLIFPRYSD</sequence>
<keyword evidence="1" id="KW-0812">Transmembrane</keyword>
<dbReference type="Proteomes" id="UP000254100">
    <property type="component" value="Unassembled WGS sequence"/>
</dbReference>
<dbReference type="EMBL" id="UHDT01000001">
    <property type="protein sequence ID" value="SUM56471.1"/>
    <property type="molecule type" value="Genomic_DNA"/>
</dbReference>
<evidence type="ECO:0000313" key="3">
    <source>
        <dbReference type="Proteomes" id="UP000254100"/>
    </source>
</evidence>
<protein>
    <submittedName>
        <fullName evidence="2">Uncharacterized protein</fullName>
    </submittedName>
</protein>
<keyword evidence="1" id="KW-1133">Transmembrane helix</keyword>
<evidence type="ECO:0000313" key="2">
    <source>
        <dbReference type="EMBL" id="SUM56471.1"/>
    </source>
</evidence>
<feature type="transmembrane region" description="Helical" evidence="1">
    <location>
        <begin position="124"/>
        <end position="144"/>
    </location>
</feature>
<name>A0A380GPV8_9STAP</name>
<reference evidence="2 3" key="1">
    <citation type="submission" date="2018-06" db="EMBL/GenBank/DDBJ databases">
        <authorList>
            <consortium name="Pathogen Informatics"/>
            <person name="Doyle S."/>
        </authorList>
    </citation>
    <scope>NUCLEOTIDE SEQUENCE [LARGE SCALE GENOMIC DNA]</scope>
    <source>
        <strain evidence="2 3">NCTC13832</strain>
    </source>
</reference>
<dbReference type="AlphaFoldDB" id="A0A380GPV8"/>
<feature type="transmembrane region" description="Helical" evidence="1">
    <location>
        <begin position="59"/>
        <end position="79"/>
    </location>
</feature>
<feature type="transmembrane region" description="Helical" evidence="1">
    <location>
        <begin position="15"/>
        <end position="38"/>
    </location>
</feature>
<feature type="transmembrane region" description="Helical" evidence="1">
    <location>
        <begin position="91"/>
        <end position="112"/>
    </location>
</feature>
<feature type="transmembrane region" description="Helical" evidence="1">
    <location>
        <begin position="156"/>
        <end position="177"/>
    </location>
</feature>
<organism evidence="2 3">
    <name type="scientific">Staphylococcus microti</name>
    <dbReference type="NCBI Taxonomy" id="569857"/>
    <lineage>
        <taxon>Bacteria</taxon>
        <taxon>Bacillati</taxon>
        <taxon>Bacillota</taxon>
        <taxon>Bacilli</taxon>
        <taxon>Bacillales</taxon>
        <taxon>Staphylococcaceae</taxon>
        <taxon>Staphylococcus</taxon>
    </lineage>
</organism>
<proteinExistence type="predicted"/>
<gene>
    <name evidence="2" type="ORF">NCTC13832_00102</name>
</gene>
<accession>A0A380GPV8</accession>
<keyword evidence="1" id="KW-0472">Membrane</keyword>
<evidence type="ECO:0000256" key="1">
    <source>
        <dbReference type="SAM" id="Phobius"/>
    </source>
</evidence>